<feature type="coiled-coil region" evidence="1">
    <location>
        <begin position="309"/>
        <end position="336"/>
    </location>
</feature>
<dbReference type="Proteomes" id="UP000480556">
    <property type="component" value="Unassembled WGS sequence"/>
</dbReference>
<evidence type="ECO:0000313" key="5">
    <source>
        <dbReference type="Proteomes" id="UP000480556"/>
    </source>
</evidence>
<evidence type="ECO:0000313" key="4">
    <source>
        <dbReference type="Proteomes" id="UP000327478"/>
    </source>
</evidence>
<protein>
    <submittedName>
        <fullName evidence="2">ATP-binding protein</fullName>
    </submittedName>
</protein>
<sequence>MIHKSVVSTMLNNENQTPKNNGLLTIYLYDSYLKGSLTKLEVFGGHTNLTGQNGAGKTSALNLIPVFYGARPDRMMDRSANKLNFTDYYLPHDRSLLIYEYATPLGINCAVFYRHPTQERLCTRFIQGAAEKTLLTQENLQFHAENNSAKELFSHLYKQGVNVSLQIEHTKDYKAVITNERFRLKANPKLRELAVLFSLAGQKLEIKHVGDLTQITSNKLNLLDSFKQMLIDLYLDSERSVTKFKISHDFAEVTNELRVLYRLQKEKPKIQAGIERRTVLLNTYEELSAYQSHVQTWKINNEDQIHLFETNLADLKQKLQRDVAELNQKIAVNSTELASIEGKLTASQAHLKRIVDTETFYKQNNILKKQQEFHHLATHEQNMLDAKNYLSELEQNYQDVKNKFSQLELEILKQKDRDVGRNTETLEQLANEKEQLSIKQKQRMDELLQAKHAEELDFNQSHEKQRSEFEAKITRCTTRIETVMRMEANEEQEDSAYRVDIDLKNIKIQNKDKEIKQYYQNQSVLRDEYEHLREELRLEKQRLQQLEAEKKSLIELIESNDTILHFLNQNPDVNWREHIAKVIHPKLLARKDLSPYWDLELDGFGSFYGLNLDLDQLSLPQEADSLDIQTARLAEVSLNIDELHKTVQSLEIAFNKLHKKRHDAELHTIQFNTELNALKSELESLHIEYQSFKDRLQLAIQERKQVAEDFLRTTQRQYDEFKRTVEQERQAINVRFLQERQRIEDAIQDEKNILTEQQIALKQQNLNIQEDCQRKLEDLSVMYESELQQRGFDVQVQRNAKQRFEQLRDEYERIKNYRDELQKYAQWLENEYRLKDYLSEQISAYEKELYRVNLQKQKLKDKLESVNQLAQHDSQKISATIRSVEAENKKLTALASMLDQLFGDVEAIEINTTVDVAKPVNFEMLCRYTEDLISRRAQQYKELKQSVYVIMSIIRQDTDLELYKLWKSRIDRYGALTGVAYDLQSMFEIEEMLYHDIPSREALIRAQFCLKAYSLRDYAEAVLSFNAKLNKVSKDLNYKTNSTNPFPALTEIETKLVSVLDGLDVYEQLKSYVRELQESNLEDSTLLPSERLIESYERTYTALESAKVDTNDIQTLVRLRIGYKENGRTVVVNNDSDLAQGSSTGLSRLIIIIIFTALTRDMCPDLNTAIHMPLDEIGQFDTQNTTRLFQLMQDQNIHLICAQPGLTAELSKRFKHKHDIDRNFGIRRFVVQKSLLANPLLAHESTQNNEPTPVAEVE</sequence>
<feature type="coiled-coil region" evidence="1">
    <location>
        <begin position="376"/>
        <end position="446"/>
    </location>
</feature>
<dbReference type="SUPFAM" id="SSF52540">
    <property type="entry name" value="P-loop containing nucleoside triphosphate hydrolases"/>
    <property type="match status" value="1"/>
</dbReference>
<feature type="coiled-coil region" evidence="1">
    <location>
        <begin position="797"/>
        <end position="862"/>
    </location>
</feature>
<keyword evidence="2" id="KW-0067">ATP-binding</keyword>
<name>A0A5Q0P029_9GAMM</name>
<keyword evidence="4" id="KW-1185">Reference proteome</keyword>
<dbReference type="Pfam" id="PF12128">
    <property type="entry name" value="DUF3584"/>
    <property type="match status" value="1"/>
</dbReference>
<gene>
    <name evidence="3" type="ORF">GFH30_03325</name>
    <name evidence="2" type="ORF">GHJ48_07535</name>
</gene>
<reference evidence="4 5" key="1">
    <citation type="submission" date="2019-10" db="EMBL/GenBank/DDBJ databases">
        <authorList>
            <person name="Dong K."/>
        </authorList>
    </citation>
    <scope>NUCLEOTIDE SEQUENCE [LARGE SCALE GENOMIC DNA]</scope>
    <source>
        <strain evidence="4">dk386</strain>
        <strain evidence="3">Dk386</strain>
        <strain evidence="5">dk771</strain>
        <strain evidence="2">Dk771</strain>
    </source>
</reference>
<dbReference type="EMBL" id="CP045650">
    <property type="protein sequence ID" value="QGA10487.1"/>
    <property type="molecule type" value="Genomic_DNA"/>
</dbReference>
<proteinExistence type="predicted"/>
<feature type="coiled-coil region" evidence="1">
    <location>
        <begin position="633"/>
        <end position="731"/>
    </location>
</feature>
<dbReference type="AlphaFoldDB" id="A0A5Q0P029"/>
<dbReference type="Proteomes" id="UP000327478">
    <property type="component" value="Chromosome"/>
</dbReference>
<dbReference type="InterPro" id="IPR021979">
    <property type="entry name" value="DUF3584"/>
</dbReference>
<dbReference type="EMBL" id="WITK01000011">
    <property type="protein sequence ID" value="MQW92242.1"/>
    <property type="molecule type" value="Genomic_DNA"/>
</dbReference>
<keyword evidence="1" id="KW-0175">Coiled coil</keyword>
<evidence type="ECO:0000256" key="1">
    <source>
        <dbReference type="SAM" id="Coils"/>
    </source>
</evidence>
<evidence type="ECO:0000313" key="3">
    <source>
        <dbReference type="EMBL" id="QGA10487.1"/>
    </source>
</evidence>
<accession>A0A5Q0P029</accession>
<dbReference type="InterPro" id="IPR027417">
    <property type="entry name" value="P-loop_NTPase"/>
</dbReference>
<feature type="coiled-coil region" evidence="1">
    <location>
        <begin position="515"/>
        <end position="556"/>
    </location>
</feature>
<evidence type="ECO:0000313" key="2">
    <source>
        <dbReference type="EMBL" id="MQW92242.1"/>
    </source>
</evidence>
<keyword evidence="2" id="KW-0547">Nucleotide-binding</keyword>
<organism evidence="2 5">
    <name type="scientific">Acinetobacter wanghuae</name>
    <dbReference type="NCBI Taxonomy" id="2662362"/>
    <lineage>
        <taxon>Bacteria</taxon>
        <taxon>Pseudomonadati</taxon>
        <taxon>Pseudomonadota</taxon>
        <taxon>Gammaproteobacteria</taxon>
        <taxon>Moraxellales</taxon>
        <taxon>Moraxellaceae</taxon>
        <taxon>Acinetobacter</taxon>
    </lineage>
</organism>
<dbReference type="GO" id="GO:0005524">
    <property type="term" value="F:ATP binding"/>
    <property type="evidence" value="ECO:0007669"/>
    <property type="project" value="UniProtKB-KW"/>
</dbReference>